<proteinExistence type="predicted"/>
<dbReference type="EMBL" id="JBDIVE010000011">
    <property type="protein sequence ID" value="MEN3070276.1"/>
    <property type="molecule type" value="Genomic_DNA"/>
</dbReference>
<evidence type="ECO:0000256" key="3">
    <source>
        <dbReference type="ARBA" id="ARBA00022795"/>
    </source>
</evidence>
<reference evidence="6 7" key="1">
    <citation type="journal article" date="2018" name="Int. J. Syst. Evol. Microbiol.">
        <title>Uliginosibacterium sediminicola sp. nov., isolated from freshwater sediment.</title>
        <authorList>
            <person name="Hwang W.M."/>
            <person name="Kim S.M."/>
            <person name="Kang K."/>
            <person name="Ahn T.Y."/>
        </authorList>
    </citation>
    <scope>NUCLEOTIDE SEQUENCE [LARGE SCALE GENOMIC DNA]</scope>
    <source>
        <strain evidence="6 7">M1-21</strain>
    </source>
</reference>
<organism evidence="6 7">
    <name type="scientific">Uliginosibacterium sediminicola</name>
    <dbReference type="NCBI Taxonomy" id="2024550"/>
    <lineage>
        <taxon>Bacteria</taxon>
        <taxon>Pseudomonadati</taxon>
        <taxon>Pseudomonadota</taxon>
        <taxon>Betaproteobacteria</taxon>
        <taxon>Rhodocyclales</taxon>
        <taxon>Zoogloeaceae</taxon>
        <taxon>Uliginosibacterium</taxon>
    </lineage>
</organism>
<evidence type="ECO:0000313" key="6">
    <source>
        <dbReference type="EMBL" id="MEN3070276.1"/>
    </source>
</evidence>
<dbReference type="Gene3D" id="1.20.58.380">
    <property type="entry name" value="Flagellar protein flit"/>
    <property type="match status" value="1"/>
</dbReference>
<keyword evidence="6" id="KW-0966">Cell projection</keyword>
<dbReference type="RefSeq" id="WP_345921052.1">
    <property type="nucleotide sequence ID" value="NZ_JBDIVE010000011.1"/>
</dbReference>
<comment type="caution">
    <text evidence="6">The sequence shown here is derived from an EMBL/GenBank/DDBJ whole genome shotgun (WGS) entry which is preliminary data.</text>
</comment>
<keyword evidence="6" id="KW-0969">Cilium</keyword>
<keyword evidence="3" id="KW-1005">Bacterial flagellum biogenesis</keyword>
<sequence>MQSMLTHYESMCQLSAEMVSAARDNDWDRLCALEQQVSRLRELLRSLETAESLATQEAERSHKRELIMRMLDDDREIRRHTEPWMNHVRALLFGTNMERNLRKAYGATH</sequence>
<evidence type="ECO:0000256" key="1">
    <source>
        <dbReference type="ARBA" id="ARBA00004514"/>
    </source>
</evidence>
<evidence type="ECO:0000256" key="5">
    <source>
        <dbReference type="ARBA" id="ARBA00093797"/>
    </source>
</evidence>
<keyword evidence="4" id="KW-0143">Chaperone</keyword>
<evidence type="ECO:0000256" key="4">
    <source>
        <dbReference type="ARBA" id="ARBA00023186"/>
    </source>
</evidence>
<protein>
    <recommendedName>
        <fullName evidence="5">Flagellar protein FliT</fullName>
    </recommendedName>
</protein>
<dbReference type="InterPro" id="IPR008622">
    <property type="entry name" value="FliT"/>
</dbReference>
<comment type="subcellular location">
    <subcellularLocation>
        <location evidence="1">Cytoplasm</location>
        <location evidence="1">Cytosol</location>
    </subcellularLocation>
</comment>
<gene>
    <name evidence="6" type="ORF">ABDB84_17460</name>
</gene>
<evidence type="ECO:0000256" key="2">
    <source>
        <dbReference type="ARBA" id="ARBA00022490"/>
    </source>
</evidence>
<keyword evidence="6" id="KW-0282">Flagellum</keyword>
<dbReference type="Pfam" id="PF05400">
    <property type="entry name" value="FliT"/>
    <property type="match status" value="1"/>
</dbReference>
<name>A0ABU9Z2W1_9RHOO</name>
<keyword evidence="2" id="KW-0963">Cytoplasm</keyword>
<evidence type="ECO:0000313" key="7">
    <source>
        <dbReference type="Proteomes" id="UP001410394"/>
    </source>
</evidence>
<keyword evidence="7" id="KW-1185">Reference proteome</keyword>
<accession>A0ABU9Z2W1</accession>
<dbReference type="Proteomes" id="UP001410394">
    <property type="component" value="Unassembled WGS sequence"/>
</dbReference>